<dbReference type="OrthoDB" id="1707487at2759"/>
<dbReference type="Proteomes" id="UP001141552">
    <property type="component" value="Unassembled WGS sequence"/>
</dbReference>
<feature type="domain" description="Zinc knuckle CX2CX4HX4C" evidence="2">
    <location>
        <begin position="42"/>
        <end position="86"/>
    </location>
</feature>
<accession>A0A9Q0FGN8</accession>
<sequence>MSSMNSREVEDLVGKYVQTNDLLGDGPVSFRPYMRIRVLIPVEEPLKKGFTIEREDGTIREVEFKYERLSNFCYKRGRLGHIMRNCVDLEMIRRFPHLSFGSYLQADGMGRRGFKERGSSGRGSSNCRGNHGDDGF</sequence>
<reference evidence="3" key="1">
    <citation type="submission" date="2022-02" db="EMBL/GenBank/DDBJ databases">
        <authorList>
            <person name="Henning P.M."/>
            <person name="McCubbin A.G."/>
            <person name="Shore J.S."/>
        </authorList>
    </citation>
    <scope>NUCLEOTIDE SEQUENCE</scope>
    <source>
        <strain evidence="3">F60SS</strain>
        <tissue evidence="3">Leaves</tissue>
    </source>
</reference>
<evidence type="ECO:0000259" key="2">
    <source>
        <dbReference type="Pfam" id="PF14392"/>
    </source>
</evidence>
<keyword evidence="4" id="KW-1185">Reference proteome</keyword>
<reference evidence="3" key="2">
    <citation type="journal article" date="2023" name="Plants (Basel)">
        <title>Annotation of the Turnera subulata (Passifloraceae) Draft Genome Reveals the S-Locus Evolved after the Divergence of Turneroideae from Passifloroideae in a Stepwise Manner.</title>
        <authorList>
            <person name="Henning P.M."/>
            <person name="Roalson E.H."/>
            <person name="Mir W."/>
            <person name="McCubbin A.G."/>
            <person name="Shore J.S."/>
        </authorList>
    </citation>
    <scope>NUCLEOTIDE SEQUENCE</scope>
    <source>
        <strain evidence="3">F60SS</strain>
    </source>
</reference>
<gene>
    <name evidence="3" type="ORF">Tsubulata_000671</name>
</gene>
<dbReference type="AlphaFoldDB" id="A0A9Q0FGN8"/>
<organism evidence="3 4">
    <name type="scientific">Turnera subulata</name>
    <dbReference type="NCBI Taxonomy" id="218843"/>
    <lineage>
        <taxon>Eukaryota</taxon>
        <taxon>Viridiplantae</taxon>
        <taxon>Streptophyta</taxon>
        <taxon>Embryophyta</taxon>
        <taxon>Tracheophyta</taxon>
        <taxon>Spermatophyta</taxon>
        <taxon>Magnoliopsida</taxon>
        <taxon>eudicotyledons</taxon>
        <taxon>Gunneridae</taxon>
        <taxon>Pentapetalae</taxon>
        <taxon>rosids</taxon>
        <taxon>fabids</taxon>
        <taxon>Malpighiales</taxon>
        <taxon>Passifloraceae</taxon>
        <taxon>Turnera</taxon>
    </lineage>
</organism>
<evidence type="ECO:0000313" key="4">
    <source>
        <dbReference type="Proteomes" id="UP001141552"/>
    </source>
</evidence>
<dbReference type="EMBL" id="JAKUCV010005449">
    <property type="protein sequence ID" value="KAJ4831138.1"/>
    <property type="molecule type" value="Genomic_DNA"/>
</dbReference>
<feature type="region of interest" description="Disordered" evidence="1">
    <location>
        <begin position="114"/>
        <end position="136"/>
    </location>
</feature>
<proteinExistence type="predicted"/>
<protein>
    <recommendedName>
        <fullName evidence="2">Zinc knuckle CX2CX4HX4C domain-containing protein</fullName>
    </recommendedName>
</protein>
<evidence type="ECO:0000313" key="3">
    <source>
        <dbReference type="EMBL" id="KAJ4831138.1"/>
    </source>
</evidence>
<name>A0A9Q0FGN8_9ROSI</name>
<comment type="caution">
    <text evidence="3">The sequence shown here is derived from an EMBL/GenBank/DDBJ whole genome shotgun (WGS) entry which is preliminary data.</text>
</comment>
<evidence type="ECO:0000256" key="1">
    <source>
        <dbReference type="SAM" id="MobiDB-lite"/>
    </source>
</evidence>
<dbReference type="Pfam" id="PF14392">
    <property type="entry name" value="zf-CCHC_4"/>
    <property type="match status" value="1"/>
</dbReference>
<dbReference type="InterPro" id="IPR025836">
    <property type="entry name" value="Zn_knuckle_CX2CX4HX4C"/>
</dbReference>